<evidence type="ECO:0000313" key="4">
    <source>
        <dbReference type="Proteomes" id="UP001519460"/>
    </source>
</evidence>
<protein>
    <submittedName>
        <fullName evidence="3">Uncharacterized protein</fullName>
    </submittedName>
</protein>
<reference evidence="3 4" key="1">
    <citation type="journal article" date="2023" name="Sci. Data">
        <title>Genome assembly of the Korean intertidal mud-creeper Batillaria attramentaria.</title>
        <authorList>
            <person name="Patra A.K."/>
            <person name="Ho P.T."/>
            <person name="Jun S."/>
            <person name="Lee S.J."/>
            <person name="Kim Y."/>
            <person name="Won Y.J."/>
        </authorList>
    </citation>
    <scope>NUCLEOTIDE SEQUENCE [LARGE SCALE GENOMIC DNA]</scope>
    <source>
        <strain evidence="3">Wonlab-2016</strain>
    </source>
</reference>
<keyword evidence="4" id="KW-1185">Reference proteome</keyword>
<dbReference type="Proteomes" id="UP001519460">
    <property type="component" value="Unassembled WGS sequence"/>
</dbReference>
<feature type="compositionally biased region" description="Basic and acidic residues" evidence="2">
    <location>
        <begin position="495"/>
        <end position="506"/>
    </location>
</feature>
<dbReference type="PANTHER" id="PTHR31838">
    <property type="entry name" value="CENTROSOMAL PROTEIN OF 55 KDA"/>
    <property type="match status" value="1"/>
</dbReference>
<gene>
    <name evidence="3" type="ORF">BaRGS_00023861</name>
</gene>
<keyword evidence="1" id="KW-0175">Coiled coil</keyword>
<evidence type="ECO:0000256" key="2">
    <source>
        <dbReference type="SAM" id="MobiDB-lite"/>
    </source>
</evidence>
<evidence type="ECO:0000313" key="3">
    <source>
        <dbReference type="EMBL" id="KAK7484941.1"/>
    </source>
</evidence>
<dbReference type="AlphaFoldDB" id="A0ABD0KD73"/>
<dbReference type="InterPro" id="IPR038926">
    <property type="entry name" value="CEP55"/>
</dbReference>
<feature type="coiled-coil region" evidence="1">
    <location>
        <begin position="367"/>
        <end position="483"/>
    </location>
</feature>
<feature type="coiled-coil region" evidence="1">
    <location>
        <begin position="258"/>
        <end position="285"/>
    </location>
</feature>
<organism evidence="3 4">
    <name type="scientific">Batillaria attramentaria</name>
    <dbReference type="NCBI Taxonomy" id="370345"/>
    <lineage>
        <taxon>Eukaryota</taxon>
        <taxon>Metazoa</taxon>
        <taxon>Spiralia</taxon>
        <taxon>Lophotrochozoa</taxon>
        <taxon>Mollusca</taxon>
        <taxon>Gastropoda</taxon>
        <taxon>Caenogastropoda</taxon>
        <taxon>Sorbeoconcha</taxon>
        <taxon>Cerithioidea</taxon>
        <taxon>Batillariidae</taxon>
        <taxon>Batillaria</taxon>
    </lineage>
</organism>
<feature type="region of interest" description="Disordered" evidence="2">
    <location>
        <begin position="167"/>
        <end position="196"/>
    </location>
</feature>
<name>A0ABD0KD73_9CAEN</name>
<dbReference type="PANTHER" id="PTHR31838:SF1">
    <property type="entry name" value="CENTROSOMAL PROTEIN OF 55 KDA"/>
    <property type="match status" value="1"/>
</dbReference>
<sequence length="625" mass="70951">MVDQCTVESTSQVAFSVCNFSCVFAAQASVVVLTYLNAGQLTSLHTLEESVTHSSKMEQELIGYKEKVENMKLLLKHYQAQLESQKVRRDGVETVSRLLAESRQENARLKKNQATMETLIKNLQNRLELNGLSGKTDEDDEVIMPAMSKQTLNNLALENKRLRSMLQKEGTNSLPIESVDSEHKSKEETETEQTLRQTVDKLEAENKSMKMKLFDLEALFKSSNNEKDRQLISYQEEVRALRQGSSSTPVSGKALSGLPTLREQLRSLVAQCQTLEGQLEKAEESQPRHVELTRITPSSQKDAVDGVEVKQLMEEKQKLQEKLNEVTLMNQRWQAFFQEREKYTADLEMQVRDLDERLKDALHGGANDEVKRQLEEYMARSQEKIAAVEESRSKAEDEAEHLKRIVQAKEDEITQLRSEVSILSHRSSGVDTSIIEHLKAQIQVCTEDFEKERQDRQAALQKVNSLQEQVTRLQKLNSHLQTMLSNQAGPARPSPQEHAHAQYGHLDHGGNLQPRGGRYGALEYDCPISPQGGKDLRDPMRDFPDFDYEQPRDHMGPMSMPGTATELIARNPGPRPKHSVSATELTPCLAEEVKHDNFLTCPKCNKEFSEERQGELLAHMDACWE</sequence>
<accession>A0ABD0KD73</accession>
<evidence type="ECO:0000256" key="1">
    <source>
        <dbReference type="SAM" id="Coils"/>
    </source>
</evidence>
<comment type="caution">
    <text evidence="3">The sequence shown here is derived from an EMBL/GenBank/DDBJ whole genome shotgun (WGS) entry which is preliminary data.</text>
</comment>
<dbReference type="EMBL" id="JACVVK020000202">
    <property type="protein sequence ID" value="KAK7484941.1"/>
    <property type="molecule type" value="Genomic_DNA"/>
</dbReference>
<proteinExistence type="predicted"/>
<dbReference type="Gene3D" id="1.20.5.990">
    <property type="entry name" value="Nemo cc2-lz domain - 1d5 darpin complex"/>
    <property type="match status" value="1"/>
</dbReference>
<feature type="region of interest" description="Disordered" evidence="2">
    <location>
        <begin position="485"/>
        <end position="506"/>
    </location>
</feature>
<feature type="coiled-coil region" evidence="1">
    <location>
        <begin position="61"/>
        <end position="126"/>
    </location>
</feature>